<comment type="caution">
    <text evidence="2">The sequence shown here is derived from an EMBL/GenBank/DDBJ whole genome shotgun (WGS) entry which is preliminary data.</text>
</comment>
<dbReference type="RefSeq" id="WP_047191809.1">
    <property type="nucleotide sequence ID" value="NZ_LCYG01000081.1"/>
</dbReference>
<keyword evidence="3" id="KW-1185">Reference proteome</keyword>
<evidence type="ECO:0000256" key="1">
    <source>
        <dbReference type="SAM" id="MobiDB-lite"/>
    </source>
</evidence>
<reference evidence="2 3" key="1">
    <citation type="submission" date="2015-05" db="EMBL/GenBank/DDBJ databases">
        <title>Draft genome sequence of Microvirga vignae strain BR3299, a novel nitrogen fixing bacteria isolated from Brazil semi-aired region.</title>
        <authorList>
            <person name="Zilli J.E."/>
            <person name="Passos S.R."/>
            <person name="Leite J."/>
            <person name="Baldani J.I."/>
            <person name="Xavier G.R."/>
            <person name="Rumjaneck N.G."/>
            <person name="Simoes-Araujo J.L."/>
        </authorList>
    </citation>
    <scope>NUCLEOTIDE SEQUENCE [LARGE SCALE GENOMIC DNA]</scope>
    <source>
        <strain evidence="2 3">BR3299</strain>
    </source>
</reference>
<dbReference type="PATRIC" id="fig|1225564.3.peg.6634"/>
<accession>A0A0H1R5X0</accession>
<evidence type="ECO:0000313" key="2">
    <source>
        <dbReference type="EMBL" id="KLK90538.1"/>
    </source>
</evidence>
<protein>
    <submittedName>
        <fullName evidence="2">Uncharacterized protein</fullName>
    </submittedName>
</protein>
<feature type="compositionally biased region" description="Basic and acidic residues" evidence="1">
    <location>
        <begin position="1"/>
        <end position="14"/>
    </location>
</feature>
<name>A0A0H1R5X0_9HYPH</name>
<gene>
    <name evidence="2" type="ORF">AA309_25365</name>
</gene>
<dbReference type="AlphaFoldDB" id="A0A0H1R5X0"/>
<evidence type="ECO:0000313" key="3">
    <source>
        <dbReference type="Proteomes" id="UP000035489"/>
    </source>
</evidence>
<organism evidence="2 3">
    <name type="scientific">Microvirga vignae</name>
    <dbReference type="NCBI Taxonomy" id="1225564"/>
    <lineage>
        <taxon>Bacteria</taxon>
        <taxon>Pseudomonadati</taxon>
        <taxon>Pseudomonadota</taxon>
        <taxon>Alphaproteobacteria</taxon>
        <taxon>Hyphomicrobiales</taxon>
        <taxon>Methylobacteriaceae</taxon>
        <taxon>Microvirga</taxon>
    </lineage>
</organism>
<dbReference type="Proteomes" id="UP000035489">
    <property type="component" value="Unassembled WGS sequence"/>
</dbReference>
<dbReference type="EMBL" id="LCYG01000081">
    <property type="protein sequence ID" value="KLK90538.1"/>
    <property type="molecule type" value="Genomic_DNA"/>
</dbReference>
<proteinExistence type="predicted"/>
<feature type="region of interest" description="Disordered" evidence="1">
    <location>
        <begin position="1"/>
        <end position="21"/>
    </location>
</feature>
<sequence>MPRKKLPLERKDYVETDPASGTTIRRTVYQRGLLRTEAIQYEDPSVDLLALSKKEMRKKFEDLRMRAQAVLREAELPTDEDSGKTRMPKEIAKNGKIKAQDFVTVISFKDWPTIVEERTEPLSRERSAMLLIKGISMILKQDLDQDALRHIWFLMHVHHRFEMLVHGINEAAVSAHEAGKALQKGPQARAAKGQRTEDIVRKLVTAHWKSVPLRRGKQARTVDAIRGELNTRLEAKGLKSIGQSQITNYVRDIIRDSAKQEG</sequence>